<evidence type="ECO:0000256" key="1">
    <source>
        <dbReference type="ARBA" id="ARBA00004141"/>
    </source>
</evidence>
<keyword evidence="4 6" id="KW-1133">Transmembrane helix</keyword>
<dbReference type="Proteomes" id="UP001183648">
    <property type="component" value="Unassembled WGS sequence"/>
</dbReference>
<dbReference type="InterPro" id="IPR007816">
    <property type="entry name" value="ResB-like_domain"/>
</dbReference>
<comment type="subcellular location">
    <subcellularLocation>
        <location evidence="1">Membrane</location>
        <topology evidence="1">Multi-pass membrane protein</topology>
    </subcellularLocation>
</comment>
<evidence type="ECO:0000256" key="5">
    <source>
        <dbReference type="ARBA" id="ARBA00023136"/>
    </source>
</evidence>
<evidence type="ECO:0000256" key="2">
    <source>
        <dbReference type="ARBA" id="ARBA00022692"/>
    </source>
</evidence>
<feature type="domain" description="ResB-like" evidence="7">
    <location>
        <begin position="35"/>
        <end position="500"/>
    </location>
</feature>
<comment type="caution">
    <text evidence="8">The sequence shown here is derived from an EMBL/GenBank/DDBJ whole genome shotgun (WGS) entry which is preliminary data.</text>
</comment>
<name>A0ABU2BTU0_9ACTN</name>
<dbReference type="PANTHER" id="PTHR31566">
    <property type="entry name" value="CYTOCHROME C BIOGENESIS PROTEIN CCS1, CHLOROPLASTIC"/>
    <property type="match status" value="1"/>
</dbReference>
<dbReference type="EMBL" id="JAVDYG010000001">
    <property type="protein sequence ID" value="MDR7361706.1"/>
    <property type="molecule type" value="Genomic_DNA"/>
</dbReference>
<keyword evidence="3" id="KW-0201">Cytochrome c-type biogenesis</keyword>
<reference evidence="8 9" key="1">
    <citation type="submission" date="2023-07" db="EMBL/GenBank/DDBJ databases">
        <title>Sequencing the genomes of 1000 actinobacteria strains.</title>
        <authorList>
            <person name="Klenk H.-P."/>
        </authorList>
    </citation>
    <scope>NUCLEOTIDE SEQUENCE [LARGE SCALE GENOMIC DNA]</scope>
    <source>
        <strain evidence="8 9">DSM 19426</strain>
    </source>
</reference>
<sequence>MVSTSSTTEREATGAPPPLAPRELARWGWRQLTSMRTALLLLLLLALGSVPGSVVPQQNIDASRVLRWKADHPGLTPLYEKLGLFSVYDSVWFSAIYLLLMLSLVGCIVPRLGVYARAVRARPPAAPRRLDRLPAHATALTSRSGAEVLERAGEVLRRRRYRVVASGDAVSAERGYLREAGNLLFHVSVIAVLVCFAAGQLWGFKGGVIVPVGRGFTNLVSQYDTFDSGTLMDPEQLPPLHFTVDDFTVKFIPSGTHRGQPESFAAHLTYTEAPGEPERTQRIEVNHPLVLDGVSVFLVGHGYAPVVTVTDGRGKEVYSGPTVFLPQDASFASYGVVKAPEAQPKQIGLDGFFLPTFAATKQRGVFSAFPDALNPGLSLRAYAGNLGLDDGLPQSVYDLDTRRMKPVLGKDGTPLQIVLSPGRAVKLPDGLGTVRFDGWQRWVKLQVSDAPAKTPTLVSITIGLLGLMGSLFIRRRRAWVRVLDTPEGTRVEVAGLDRSTVSQTLDDEVHTLLGLVVPETAGDTDRTDAPPEETA</sequence>
<organism evidence="8 9">
    <name type="scientific">Nocardioides marmoribigeumensis</name>
    <dbReference type="NCBI Taxonomy" id="433649"/>
    <lineage>
        <taxon>Bacteria</taxon>
        <taxon>Bacillati</taxon>
        <taxon>Actinomycetota</taxon>
        <taxon>Actinomycetes</taxon>
        <taxon>Propionibacteriales</taxon>
        <taxon>Nocardioidaceae</taxon>
        <taxon>Nocardioides</taxon>
    </lineage>
</organism>
<dbReference type="Pfam" id="PF05140">
    <property type="entry name" value="ResB"/>
    <property type="match status" value="1"/>
</dbReference>
<dbReference type="RefSeq" id="WP_310300061.1">
    <property type="nucleotide sequence ID" value="NZ_BAAAPS010000001.1"/>
</dbReference>
<evidence type="ECO:0000256" key="4">
    <source>
        <dbReference type="ARBA" id="ARBA00022989"/>
    </source>
</evidence>
<keyword evidence="9" id="KW-1185">Reference proteome</keyword>
<evidence type="ECO:0000313" key="9">
    <source>
        <dbReference type="Proteomes" id="UP001183648"/>
    </source>
</evidence>
<keyword evidence="2 6" id="KW-0812">Transmembrane</keyword>
<dbReference type="PANTHER" id="PTHR31566:SF0">
    <property type="entry name" value="CYTOCHROME C BIOGENESIS PROTEIN CCS1, CHLOROPLASTIC"/>
    <property type="match status" value="1"/>
</dbReference>
<proteinExistence type="predicted"/>
<feature type="transmembrane region" description="Helical" evidence="6">
    <location>
        <begin position="456"/>
        <end position="473"/>
    </location>
</feature>
<evidence type="ECO:0000313" key="8">
    <source>
        <dbReference type="EMBL" id="MDR7361706.1"/>
    </source>
</evidence>
<protein>
    <submittedName>
        <fullName evidence="8">Cytochrome c biogenesis protein</fullName>
    </submittedName>
</protein>
<accession>A0ABU2BTU0</accession>
<dbReference type="InterPro" id="IPR023494">
    <property type="entry name" value="Cyt_c_bgen_Ccs1/CcsB/ResB"/>
</dbReference>
<keyword evidence="5 6" id="KW-0472">Membrane</keyword>
<evidence type="ECO:0000256" key="3">
    <source>
        <dbReference type="ARBA" id="ARBA00022748"/>
    </source>
</evidence>
<feature type="transmembrane region" description="Helical" evidence="6">
    <location>
        <begin position="183"/>
        <end position="204"/>
    </location>
</feature>
<gene>
    <name evidence="8" type="ORF">J2S63_001259</name>
</gene>
<feature type="transmembrane region" description="Helical" evidence="6">
    <location>
        <begin position="91"/>
        <end position="114"/>
    </location>
</feature>
<evidence type="ECO:0000256" key="6">
    <source>
        <dbReference type="SAM" id="Phobius"/>
    </source>
</evidence>
<evidence type="ECO:0000259" key="7">
    <source>
        <dbReference type="Pfam" id="PF05140"/>
    </source>
</evidence>